<dbReference type="InterPro" id="IPR013103">
    <property type="entry name" value="RVT_2"/>
</dbReference>
<dbReference type="Proteomes" id="UP001151760">
    <property type="component" value="Unassembled WGS sequence"/>
</dbReference>
<feature type="region of interest" description="Disordered" evidence="5">
    <location>
        <begin position="613"/>
        <end position="643"/>
    </location>
</feature>
<evidence type="ECO:0000256" key="2">
    <source>
        <dbReference type="ARBA" id="ARBA00022723"/>
    </source>
</evidence>
<dbReference type="InterPro" id="IPR001584">
    <property type="entry name" value="Integrase_cat-core"/>
</dbReference>
<dbReference type="InterPro" id="IPR012337">
    <property type="entry name" value="RNaseH-like_sf"/>
</dbReference>
<dbReference type="InterPro" id="IPR025724">
    <property type="entry name" value="GAG-pre-integrase_dom"/>
</dbReference>
<evidence type="ECO:0000256" key="3">
    <source>
        <dbReference type="ARBA" id="ARBA00022750"/>
    </source>
</evidence>
<gene>
    <name evidence="7" type="ORF">Tco_0838883</name>
</gene>
<dbReference type="Pfam" id="PF13976">
    <property type="entry name" value="gag_pre-integrs"/>
    <property type="match status" value="1"/>
</dbReference>
<dbReference type="SUPFAM" id="SSF53098">
    <property type="entry name" value="Ribonuclease H-like"/>
    <property type="match status" value="1"/>
</dbReference>
<dbReference type="Pfam" id="PF22936">
    <property type="entry name" value="Pol_BBD"/>
    <property type="match status" value="1"/>
</dbReference>
<evidence type="ECO:0000256" key="1">
    <source>
        <dbReference type="ARBA" id="ARBA00022670"/>
    </source>
</evidence>
<dbReference type="InterPro" id="IPR043502">
    <property type="entry name" value="DNA/RNA_pol_sf"/>
</dbReference>
<feature type="compositionally biased region" description="Polar residues" evidence="5">
    <location>
        <begin position="561"/>
        <end position="585"/>
    </location>
</feature>
<keyword evidence="7" id="KW-0808">Transferase</keyword>
<dbReference type="InterPro" id="IPR054722">
    <property type="entry name" value="PolX-like_BBD"/>
</dbReference>
<dbReference type="PANTHER" id="PTHR42648">
    <property type="entry name" value="TRANSPOSASE, PUTATIVE-RELATED"/>
    <property type="match status" value="1"/>
</dbReference>
<dbReference type="PROSITE" id="PS50994">
    <property type="entry name" value="INTEGRASE"/>
    <property type="match status" value="1"/>
</dbReference>
<dbReference type="Pfam" id="PF07727">
    <property type="entry name" value="RVT_2"/>
    <property type="match status" value="1"/>
</dbReference>
<feature type="region of interest" description="Disordered" evidence="5">
    <location>
        <begin position="525"/>
        <end position="585"/>
    </location>
</feature>
<keyword evidence="8" id="KW-1185">Reference proteome</keyword>
<dbReference type="CDD" id="cd09272">
    <property type="entry name" value="RNase_HI_RT_Ty1"/>
    <property type="match status" value="1"/>
</dbReference>
<keyword evidence="7" id="KW-0548">Nucleotidyltransferase</keyword>
<evidence type="ECO:0000256" key="5">
    <source>
        <dbReference type="SAM" id="MobiDB-lite"/>
    </source>
</evidence>
<reference evidence="7" key="1">
    <citation type="journal article" date="2022" name="Int. J. Mol. Sci.">
        <title>Draft Genome of Tanacetum Coccineum: Genomic Comparison of Closely Related Tanacetum-Family Plants.</title>
        <authorList>
            <person name="Yamashiro T."/>
            <person name="Shiraishi A."/>
            <person name="Nakayama K."/>
            <person name="Satake H."/>
        </authorList>
    </citation>
    <scope>NUCLEOTIDE SEQUENCE</scope>
</reference>
<sequence length="1114" mass="126520">MSRHTTDECFELIGYPGWWNDGHKKGNKNLGLERGKASAANTGTDRRNSTGLEGMATTTVNEEDGSFSMITTQNYNINQKQSLIFDCGATYIMTYDLSDFVTSTTPTKSYIHTANEEKMNVRNGGTIEISSTLKLSNCLYVPALSHKLLSISHVTKELNCSVIMQPTFCILQDIRTGAIIGRGTERQGLYYVDELTTSGTVMLAHGTSEREAWLWHRRLGHPSGSYLHTLFPKLFPLNKPISCETCILAKIHRQTFKPSNTKVKVYFSLIHSDVWGPAPVIGGQSFRYYVIFFDDCTRMTWIYFLKNKAEVYDRFTAFYAMIQTQFQKSIQVVRSDNGGEYMNSQMNLFFQSKGIVHQTTCPHTPEQNGVAERKNRLLLEMTRALIIESNAPNFFWPEALATATYLINRLPTKILKMKTPLETLSEYHTLPQVLTLEPKVFGCTVFAHIPKSYRDKLDPCAEKCVFVGYGVNQKGYRCYNPKTRHMITTMNCDFLETKYFYSSQHSGQGERECIDTLSWLSYGTHEGGRNHSTQNESPFSTQPEDPNVSDAQEAPNLIPEVSNTHSSPMSEPIETTNNTSGQGESIQEQEMFATQNDTNVEQNEHMEEQVNFPTQEDTSGRYVLPPRANRGVPPKRYSPEKVSRGSRYPIANIAKGNLSEEAKAFALSMYSDEIPANTEQALKSKHWKDAMEEEIKALIKNNTWEKRVLPPGKKTVGCRWVFTIKYKPDGTIERYKARLVAKGHTQTYGIDYSETFSPVAKINTIRVLISIAANKGWPLHQFDVKNAFLHGELKEEIYMEAPRGFTDSFGEREVCLLKKSLYGLKQSPRAWFGRFTLAMKHYGFKQSNSDHTLFLKQRGNLITCLIIYVDDMIITGNDKEEITKLKKNLFTEFEMKDLGRLKYFLGIEVLRSKQGIFMYQKKYVLDLLAEIGMVDCKPADTPMIVNQKLYMEKKARLADKGRYQRMVGKLIYLSHTRPDIAHAVGVVSKFMHQPQKAHMKAVLRIIRYLKGTAGHGVLFKQNGHLETQLYTDADWAGDKGDRRSTSGYLTLVGGNLVTWRSKKQKVVALSSAEAEFRGIARGITEVLWIRKLLTEIGYPPQEPSKVMSDNKAAI</sequence>
<dbReference type="InterPro" id="IPR039537">
    <property type="entry name" value="Retrotran_Ty1/copia-like"/>
</dbReference>
<dbReference type="InterPro" id="IPR057670">
    <property type="entry name" value="SH3_retrovirus"/>
</dbReference>
<organism evidence="7 8">
    <name type="scientific">Tanacetum coccineum</name>
    <dbReference type="NCBI Taxonomy" id="301880"/>
    <lineage>
        <taxon>Eukaryota</taxon>
        <taxon>Viridiplantae</taxon>
        <taxon>Streptophyta</taxon>
        <taxon>Embryophyta</taxon>
        <taxon>Tracheophyta</taxon>
        <taxon>Spermatophyta</taxon>
        <taxon>Magnoliopsida</taxon>
        <taxon>eudicotyledons</taxon>
        <taxon>Gunneridae</taxon>
        <taxon>Pentapetalae</taxon>
        <taxon>asterids</taxon>
        <taxon>campanulids</taxon>
        <taxon>Asterales</taxon>
        <taxon>Asteraceae</taxon>
        <taxon>Asteroideae</taxon>
        <taxon>Anthemideae</taxon>
        <taxon>Anthemidinae</taxon>
        <taxon>Tanacetum</taxon>
    </lineage>
</organism>
<feature type="compositionally biased region" description="Polar residues" evidence="5">
    <location>
        <begin position="530"/>
        <end position="544"/>
    </location>
</feature>
<protein>
    <submittedName>
        <fullName evidence="7">RNA-directed DNA polymerase</fullName>
    </submittedName>
</protein>
<comment type="caution">
    <text evidence="7">The sequence shown here is derived from an EMBL/GenBank/DDBJ whole genome shotgun (WGS) entry which is preliminary data.</text>
</comment>
<reference evidence="7" key="2">
    <citation type="submission" date="2022-01" db="EMBL/GenBank/DDBJ databases">
        <authorList>
            <person name="Yamashiro T."/>
            <person name="Shiraishi A."/>
            <person name="Satake H."/>
            <person name="Nakayama K."/>
        </authorList>
    </citation>
    <scope>NUCLEOTIDE SEQUENCE</scope>
</reference>
<keyword evidence="1" id="KW-0645">Protease</keyword>
<dbReference type="SUPFAM" id="SSF56672">
    <property type="entry name" value="DNA/RNA polymerases"/>
    <property type="match status" value="1"/>
</dbReference>
<name>A0ABQ5AQ48_9ASTR</name>
<accession>A0ABQ5AQ48</accession>
<dbReference type="Gene3D" id="3.30.420.10">
    <property type="entry name" value="Ribonuclease H-like superfamily/Ribonuclease H"/>
    <property type="match status" value="1"/>
</dbReference>
<dbReference type="Pfam" id="PF00665">
    <property type="entry name" value="rve"/>
    <property type="match status" value="1"/>
</dbReference>
<dbReference type="PANTHER" id="PTHR42648:SF22">
    <property type="entry name" value="REVERSE TRANSCRIPTASE TY1_COPIA-TYPE DOMAIN-CONTAINING PROTEIN"/>
    <property type="match status" value="1"/>
</dbReference>
<evidence type="ECO:0000313" key="8">
    <source>
        <dbReference type="Proteomes" id="UP001151760"/>
    </source>
</evidence>
<evidence type="ECO:0000256" key="4">
    <source>
        <dbReference type="ARBA" id="ARBA00022801"/>
    </source>
</evidence>
<dbReference type="EMBL" id="BQNB010012507">
    <property type="protein sequence ID" value="GJT04421.1"/>
    <property type="molecule type" value="Genomic_DNA"/>
</dbReference>
<feature type="region of interest" description="Disordered" evidence="5">
    <location>
        <begin position="30"/>
        <end position="50"/>
    </location>
</feature>
<feature type="domain" description="Integrase catalytic" evidence="6">
    <location>
        <begin position="254"/>
        <end position="428"/>
    </location>
</feature>
<evidence type="ECO:0000313" key="7">
    <source>
        <dbReference type="EMBL" id="GJT04421.1"/>
    </source>
</evidence>
<keyword evidence="7" id="KW-0695">RNA-directed DNA polymerase</keyword>
<dbReference type="InterPro" id="IPR036397">
    <property type="entry name" value="RNaseH_sf"/>
</dbReference>
<keyword evidence="2" id="KW-0479">Metal-binding</keyword>
<proteinExistence type="predicted"/>
<keyword evidence="4" id="KW-0378">Hydrolase</keyword>
<dbReference type="GO" id="GO:0003964">
    <property type="term" value="F:RNA-directed DNA polymerase activity"/>
    <property type="evidence" value="ECO:0007669"/>
    <property type="project" value="UniProtKB-KW"/>
</dbReference>
<dbReference type="Pfam" id="PF25597">
    <property type="entry name" value="SH3_retrovirus"/>
    <property type="match status" value="1"/>
</dbReference>
<keyword evidence="3" id="KW-0064">Aspartyl protease</keyword>
<evidence type="ECO:0000259" key="6">
    <source>
        <dbReference type="PROSITE" id="PS50994"/>
    </source>
</evidence>